<sequence>MEQWLINTASPWAILGVLVLGIATGRFIVPKFYYLELKADRDEWRSIAKSSQASVSIFAEHLPDALEVAKTADKVMTTLGEKAEAQ</sequence>
<reference evidence="2 3" key="1">
    <citation type="submission" date="2020-05" db="EMBL/GenBank/DDBJ databases">
        <authorList>
            <person name="Bohanan V.A."/>
            <person name="Brazelton B.R."/>
            <person name="Coffey L.M."/>
            <person name="Donovan A.R."/>
            <person name="Gales A.C."/>
            <person name="Glasscock A.J."/>
            <person name="Grill M."/>
            <person name="Harper M.C."/>
            <person name="Hollowell C.E."/>
            <person name="Liu T.Y."/>
            <person name="Mansour C."/>
            <person name="McDowell A.D."/>
            <person name="Miller T.E."/>
            <person name="Nash A.G."/>
            <person name="Seo J."/>
            <person name="Sherman Z.A."/>
            <person name="Albert R.M."/>
            <person name="Ayala A."/>
            <person name="Monti D.L."/>
            <person name="Garlena R.A."/>
            <person name="Russell D.A."/>
            <person name="Pope W.H."/>
            <person name="Jacobs-Sera D."/>
            <person name="Hatfull G.F."/>
        </authorList>
    </citation>
    <scope>NUCLEOTIDE SEQUENCE [LARGE SCALE GENOMIC DNA]</scope>
</reference>
<dbReference type="Proteomes" id="UP000516407">
    <property type="component" value="Segment"/>
</dbReference>
<keyword evidence="1" id="KW-0472">Membrane</keyword>
<gene>
    <name evidence="2" type="primary">24</name>
    <name evidence="2" type="ORF">SEA_BUMBLE_24</name>
</gene>
<keyword evidence="1" id="KW-1133">Transmembrane helix</keyword>
<feature type="transmembrane region" description="Helical" evidence="1">
    <location>
        <begin position="12"/>
        <end position="29"/>
    </location>
</feature>
<keyword evidence="3" id="KW-1185">Reference proteome</keyword>
<evidence type="ECO:0000313" key="2">
    <source>
        <dbReference type="EMBL" id="QKY79790.1"/>
    </source>
</evidence>
<evidence type="ECO:0000256" key="1">
    <source>
        <dbReference type="SAM" id="Phobius"/>
    </source>
</evidence>
<keyword evidence="1" id="KW-0812">Transmembrane</keyword>
<name>A0A7G3WHY2_9CAUD</name>
<dbReference type="EMBL" id="MT498055">
    <property type="protein sequence ID" value="QKY79790.1"/>
    <property type="molecule type" value="Genomic_DNA"/>
</dbReference>
<evidence type="ECO:0000313" key="3">
    <source>
        <dbReference type="Proteomes" id="UP000516407"/>
    </source>
</evidence>
<evidence type="ECO:0008006" key="4">
    <source>
        <dbReference type="Google" id="ProtNLM"/>
    </source>
</evidence>
<protein>
    <recommendedName>
        <fullName evidence="4">Holin</fullName>
    </recommendedName>
</protein>
<organism evidence="2 3">
    <name type="scientific">Arthrobacter phage Bumble</name>
    <dbReference type="NCBI Taxonomy" id="2743904"/>
    <lineage>
        <taxon>Viruses</taxon>
        <taxon>Duplodnaviria</taxon>
        <taxon>Heunggongvirae</taxon>
        <taxon>Uroviricota</taxon>
        <taxon>Caudoviricetes</taxon>
        <taxon>Berryhillviridae</taxon>
        <taxon>Altadenavirus</taxon>
        <taxon>Altadenavirus bumble</taxon>
    </lineage>
</organism>
<proteinExistence type="predicted"/>
<accession>A0A7G3WHY2</accession>